<comment type="similarity">
    <text evidence="1 2">Belongs to the HisA/HisF family.</text>
</comment>
<evidence type="ECO:0000313" key="3">
    <source>
        <dbReference type="EMBL" id="MAG22044.1"/>
    </source>
</evidence>
<evidence type="ECO:0000256" key="2">
    <source>
        <dbReference type="RuleBase" id="RU003657"/>
    </source>
</evidence>
<dbReference type="AlphaFoldDB" id="A0A2D6M0T6"/>
<dbReference type="PANTHER" id="PTHR43090:SF2">
    <property type="entry name" value="1-(5-PHOSPHORIBOSYL)-5-[(5-PHOSPHORIBOSYLAMINO)METHYLIDENEAMINO] IMIDAZOLE-4-CARBOXAMIDE ISOMERASE"/>
    <property type="match status" value="1"/>
</dbReference>
<name>A0A2D6M0T6_9ARCH</name>
<dbReference type="GO" id="GO:0000162">
    <property type="term" value="P:L-tryptophan biosynthetic process"/>
    <property type="evidence" value="ECO:0007669"/>
    <property type="project" value="TreeGrafter"/>
</dbReference>
<dbReference type="InterPro" id="IPR011060">
    <property type="entry name" value="RibuloseP-bd_barrel"/>
</dbReference>
<comment type="caution">
    <text evidence="3">The sequence shown here is derived from an EMBL/GenBank/DDBJ whole genome shotgun (WGS) entry which is preliminary data.</text>
</comment>
<accession>A0A2D6M0T6</accession>
<organism evidence="3 4">
    <name type="scientific">Candidatus Iainarchaeum sp</name>
    <dbReference type="NCBI Taxonomy" id="3101447"/>
    <lineage>
        <taxon>Archaea</taxon>
        <taxon>Candidatus Iainarchaeota</taxon>
        <taxon>Candidatus Iainarchaeia</taxon>
        <taxon>Candidatus Iainarchaeales</taxon>
        <taxon>Candidatus Iainarchaeaceae</taxon>
        <taxon>Candidatus Iainarchaeum</taxon>
    </lineage>
</organism>
<dbReference type="Gene3D" id="3.20.20.70">
    <property type="entry name" value="Aldolase class I"/>
    <property type="match status" value="1"/>
</dbReference>
<dbReference type="Proteomes" id="UP000226592">
    <property type="component" value="Unassembled WGS sequence"/>
</dbReference>
<proteinExistence type="inferred from homology"/>
<sequence length="220" mass="24876">MIPSIDLLDGRIVQLQQGRKVKIWVEEEPLEFARRFSSFPETQVIDLNAAMENGNNKEIVRDLCRVVNARVGGGIRTKENAEQMFRAGAKKIIIGTKANKEFLGLLLKSFDRNRIIVALDSYNGKVSVKGWKESTEETPMERAEKLRDYCGEFLYTCIEKEGLMKGIDWQTIKRLKSICKNELSVAGGISSQREIKELNALGIKTVVGMALYTKKIGEFK</sequence>
<dbReference type="InterPro" id="IPR006062">
    <property type="entry name" value="His_biosynth"/>
</dbReference>
<keyword evidence="2" id="KW-0368">Histidine biosynthesis</keyword>
<dbReference type="InterPro" id="IPR044524">
    <property type="entry name" value="Isoase_HisA-like"/>
</dbReference>
<protein>
    <submittedName>
        <fullName evidence="3">1-(5-phosphoribosyl)-5-((5-phosphoribosylamino)methylideneamino)imidazole-4-carboxamide isomerase</fullName>
    </submittedName>
</protein>
<dbReference type="InterPro" id="IPR013785">
    <property type="entry name" value="Aldolase_TIM"/>
</dbReference>
<dbReference type="GO" id="GO:0000105">
    <property type="term" value="P:L-histidine biosynthetic process"/>
    <property type="evidence" value="ECO:0007669"/>
    <property type="project" value="UniProtKB-KW"/>
</dbReference>
<gene>
    <name evidence="3" type="ORF">CL943_01915</name>
</gene>
<evidence type="ECO:0000256" key="1">
    <source>
        <dbReference type="ARBA" id="ARBA00009667"/>
    </source>
</evidence>
<reference evidence="4" key="1">
    <citation type="submission" date="2017-09" db="EMBL/GenBank/DDBJ databases">
        <title>The Reconstruction of 2,631 Draft Metagenome-Assembled Genomes from the Global Oceans.</title>
        <authorList>
            <person name="Tully B.J."/>
            <person name="Graham E.D."/>
            <person name="Heidelberg J.F."/>
        </authorList>
    </citation>
    <scope>NUCLEOTIDE SEQUENCE [LARGE SCALE GENOMIC DNA]</scope>
</reference>
<dbReference type="GO" id="GO:0003949">
    <property type="term" value="F:1-(5-phosphoribosyl)-5-[(5-phosphoribosylamino)methylideneamino]imidazole-4-carboxamide isomerase activity"/>
    <property type="evidence" value="ECO:0007669"/>
    <property type="project" value="InterPro"/>
</dbReference>
<dbReference type="EMBL" id="NZBU01000005">
    <property type="protein sequence ID" value="MAG22044.1"/>
    <property type="molecule type" value="Genomic_DNA"/>
</dbReference>
<evidence type="ECO:0000313" key="4">
    <source>
        <dbReference type="Proteomes" id="UP000226592"/>
    </source>
</evidence>
<dbReference type="GO" id="GO:0005737">
    <property type="term" value="C:cytoplasm"/>
    <property type="evidence" value="ECO:0007669"/>
    <property type="project" value="TreeGrafter"/>
</dbReference>
<dbReference type="PANTHER" id="PTHR43090">
    <property type="entry name" value="1-(5-PHOSPHORIBOSYL)-5-[(5-PHOSPHORIBOSYLAMINO)METHYLIDENEAMINO] IMIDAZOLE-4-CARBOXAMIDE ISOMERASE"/>
    <property type="match status" value="1"/>
</dbReference>
<keyword evidence="3" id="KW-0413">Isomerase</keyword>
<dbReference type="SUPFAM" id="SSF51366">
    <property type="entry name" value="Ribulose-phoshate binding barrel"/>
    <property type="match status" value="1"/>
</dbReference>
<keyword evidence="2" id="KW-0028">Amino-acid biosynthesis</keyword>
<dbReference type="Pfam" id="PF00977">
    <property type="entry name" value="His_biosynth"/>
    <property type="match status" value="1"/>
</dbReference>